<dbReference type="Proteomes" id="UP000426027">
    <property type="component" value="Chromosome"/>
</dbReference>
<evidence type="ECO:0000313" key="2">
    <source>
        <dbReference type="EMBL" id="QGW28725.1"/>
    </source>
</evidence>
<name>A0A6I6GJZ7_9BACT</name>
<accession>A0A6I6GJZ7</accession>
<dbReference type="AlphaFoldDB" id="A0A6I6GJZ7"/>
<keyword evidence="1" id="KW-0732">Signal</keyword>
<evidence type="ECO:0000313" key="3">
    <source>
        <dbReference type="Proteomes" id="UP000426027"/>
    </source>
</evidence>
<protein>
    <submittedName>
        <fullName evidence="2">Outer membrane beta-barrel protein</fullName>
    </submittedName>
</protein>
<dbReference type="Pfam" id="PF07642">
    <property type="entry name" value="BBP2"/>
    <property type="match status" value="1"/>
</dbReference>
<reference evidence="2 3" key="1">
    <citation type="submission" date="2019-11" db="EMBL/GenBank/DDBJ databases">
        <authorList>
            <person name="Im W.T."/>
        </authorList>
    </citation>
    <scope>NUCLEOTIDE SEQUENCE [LARGE SCALE GENOMIC DNA]</scope>
    <source>
        <strain evidence="2 3">SB-02</strain>
    </source>
</reference>
<dbReference type="RefSeq" id="WP_157479078.1">
    <property type="nucleotide sequence ID" value="NZ_CP046566.1"/>
</dbReference>
<feature type="signal peptide" evidence="1">
    <location>
        <begin position="1"/>
        <end position="20"/>
    </location>
</feature>
<feature type="chain" id="PRO_5026039526" evidence="1">
    <location>
        <begin position="21"/>
        <end position="355"/>
    </location>
</feature>
<dbReference type="EMBL" id="CP046566">
    <property type="protein sequence ID" value="QGW28725.1"/>
    <property type="molecule type" value="Genomic_DNA"/>
</dbReference>
<keyword evidence="3" id="KW-1185">Reference proteome</keyword>
<proteinExistence type="predicted"/>
<gene>
    <name evidence="2" type="ORF">GLV81_12000</name>
</gene>
<sequence>MLQKFVATTLVCLSVNALFAQTDSTETEEKNPLKISGYADVYYKLDFAKTGANNKTSFTNSHNSFELGMASLKFEKSIGKVGMVADLGFGTRAKEFAYADNGITQAIKQLYITYAASDKLTFTAGSWATHVGYELVDPQLNRNYSMSYMFSYGPFTHTGVKADYKFGSSGIMLGISNPTDQRTTGISPKYIIGQFSTGTKNGKLKLYLNYVGGKSSDTTKMNQVDLVATLGVSDNFSIGYDGTVASYKLKQNDKFGSASSWWGSALYFNADFSKSFGLTLRSELFDDSKQLNVFSSATEGGSIFANTLSANIRLGALTLIPEIRIENASKAIFIDGKSNSSKSAANALIAAVYAF</sequence>
<organism evidence="2 3">
    <name type="scientific">Phnomibacter ginsenosidimutans</name>
    <dbReference type="NCBI Taxonomy" id="2676868"/>
    <lineage>
        <taxon>Bacteria</taxon>
        <taxon>Pseudomonadati</taxon>
        <taxon>Bacteroidota</taxon>
        <taxon>Chitinophagia</taxon>
        <taxon>Chitinophagales</taxon>
        <taxon>Chitinophagaceae</taxon>
        <taxon>Phnomibacter</taxon>
    </lineage>
</organism>
<dbReference type="InterPro" id="IPR011486">
    <property type="entry name" value="BBP2"/>
</dbReference>
<evidence type="ECO:0000256" key="1">
    <source>
        <dbReference type="SAM" id="SignalP"/>
    </source>
</evidence>
<dbReference type="KEGG" id="fls:GLV81_12000"/>